<dbReference type="Proteomes" id="UP001501147">
    <property type="component" value="Unassembled WGS sequence"/>
</dbReference>
<reference evidence="3" key="1">
    <citation type="journal article" date="2019" name="Int. J. Syst. Evol. Microbiol.">
        <title>The Global Catalogue of Microorganisms (GCM) 10K type strain sequencing project: providing services to taxonomists for standard genome sequencing and annotation.</title>
        <authorList>
            <consortium name="The Broad Institute Genomics Platform"/>
            <consortium name="The Broad Institute Genome Sequencing Center for Infectious Disease"/>
            <person name="Wu L."/>
            <person name="Ma J."/>
        </authorList>
    </citation>
    <scope>NUCLEOTIDE SEQUENCE [LARGE SCALE GENOMIC DNA]</scope>
    <source>
        <strain evidence="3">JCM 18324</strain>
    </source>
</reference>
<accession>A0ABP9AH91</accession>
<dbReference type="InterPro" id="IPR006311">
    <property type="entry name" value="TAT_signal"/>
</dbReference>
<sequence>MASDGERAGFGTRPRGSGGTRRDAAGRAEPGPGGTTRRAVLLATGAAGAAALAGCSSGAPPGGRTTAASVDPVRADRALRGRLAARSAALLGEYDAVLGSHPGLAGRLGPLRAAVAAHAAALAGEAALRRPRGPGEGSASPSGAPARPPAPPGSAPAVAAGPVPEDPAAALKALAAAERRTSDEHLASVTEAEPELARLLASVAAADAAHAYLLTKGEER</sequence>
<gene>
    <name evidence="2" type="ORF">GCM10023329_31170</name>
</gene>
<organism evidence="2 3">
    <name type="scientific">Streptomyces sanyensis</name>
    <dbReference type="NCBI Taxonomy" id="568869"/>
    <lineage>
        <taxon>Bacteria</taxon>
        <taxon>Bacillati</taxon>
        <taxon>Actinomycetota</taxon>
        <taxon>Actinomycetes</taxon>
        <taxon>Kitasatosporales</taxon>
        <taxon>Streptomycetaceae</taxon>
        <taxon>Streptomyces</taxon>
    </lineage>
</organism>
<evidence type="ECO:0000313" key="3">
    <source>
        <dbReference type="Proteomes" id="UP001501147"/>
    </source>
</evidence>
<dbReference type="RefSeq" id="WP_345614054.1">
    <property type="nucleotide sequence ID" value="NZ_BAABJV010000007.1"/>
</dbReference>
<evidence type="ECO:0000256" key="1">
    <source>
        <dbReference type="SAM" id="MobiDB-lite"/>
    </source>
</evidence>
<evidence type="ECO:0000313" key="2">
    <source>
        <dbReference type="EMBL" id="GAA4779780.1"/>
    </source>
</evidence>
<name>A0ABP9AH91_9ACTN</name>
<comment type="caution">
    <text evidence="2">The sequence shown here is derived from an EMBL/GenBank/DDBJ whole genome shotgun (WGS) entry which is preliminary data.</text>
</comment>
<proteinExistence type="predicted"/>
<keyword evidence="3" id="KW-1185">Reference proteome</keyword>
<feature type="compositionally biased region" description="Basic and acidic residues" evidence="1">
    <location>
        <begin position="177"/>
        <end position="186"/>
    </location>
</feature>
<feature type="compositionally biased region" description="Low complexity" evidence="1">
    <location>
        <begin position="54"/>
        <end position="64"/>
    </location>
</feature>
<dbReference type="PROSITE" id="PS51318">
    <property type="entry name" value="TAT"/>
    <property type="match status" value="1"/>
</dbReference>
<feature type="region of interest" description="Disordered" evidence="1">
    <location>
        <begin position="127"/>
        <end position="191"/>
    </location>
</feature>
<feature type="region of interest" description="Disordered" evidence="1">
    <location>
        <begin position="54"/>
        <end position="74"/>
    </location>
</feature>
<dbReference type="EMBL" id="BAABJV010000007">
    <property type="protein sequence ID" value="GAA4779780.1"/>
    <property type="molecule type" value="Genomic_DNA"/>
</dbReference>
<protein>
    <recommendedName>
        <fullName evidence="4">Lipoprotein</fullName>
    </recommendedName>
</protein>
<feature type="region of interest" description="Disordered" evidence="1">
    <location>
        <begin position="1"/>
        <end position="39"/>
    </location>
</feature>
<evidence type="ECO:0008006" key="4">
    <source>
        <dbReference type="Google" id="ProtNLM"/>
    </source>
</evidence>
<feature type="compositionally biased region" description="Low complexity" evidence="1">
    <location>
        <begin position="155"/>
        <end position="176"/>
    </location>
</feature>